<evidence type="ECO:0008006" key="11">
    <source>
        <dbReference type="Google" id="ProtNLM"/>
    </source>
</evidence>
<dbReference type="Proteomes" id="UP000008461">
    <property type="component" value="Chromosome"/>
</dbReference>
<protein>
    <recommendedName>
        <fullName evidence="11">Permease</fullName>
    </recommendedName>
</protein>
<keyword evidence="6 8" id="KW-1133">Transmembrane helix</keyword>
<keyword evidence="10" id="KW-1185">Reference proteome</keyword>
<feature type="transmembrane region" description="Helical" evidence="8">
    <location>
        <begin position="303"/>
        <end position="333"/>
    </location>
</feature>
<dbReference type="GO" id="GO:0005886">
    <property type="term" value="C:plasma membrane"/>
    <property type="evidence" value="ECO:0007669"/>
    <property type="project" value="UniProtKB-SubCell"/>
</dbReference>
<feature type="transmembrane region" description="Helical" evidence="8">
    <location>
        <begin position="12"/>
        <end position="31"/>
    </location>
</feature>
<name>F4L0M0_HALH1</name>
<feature type="transmembrane region" description="Helical" evidence="8">
    <location>
        <begin position="204"/>
        <end position="226"/>
    </location>
</feature>
<evidence type="ECO:0000256" key="7">
    <source>
        <dbReference type="ARBA" id="ARBA00023136"/>
    </source>
</evidence>
<gene>
    <name evidence="9" type="ordered locus">Halhy_1611</name>
</gene>
<evidence type="ECO:0000313" key="9">
    <source>
        <dbReference type="EMBL" id="AEE49502.1"/>
    </source>
</evidence>
<dbReference type="RefSeq" id="WP_013764056.1">
    <property type="nucleotide sequence ID" value="NC_015510.1"/>
</dbReference>
<evidence type="ECO:0000256" key="1">
    <source>
        <dbReference type="ARBA" id="ARBA00004651"/>
    </source>
</evidence>
<dbReference type="Pfam" id="PF01594">
    <property type="entry name" value="AI-2E_transport"/>
    <property type="match status" value="1"/>
</dbReference>
<keyword evidence="3" id="KW-0813">Transport</keyword>
<accession>F4L0M0</accession>
<reference key="2">
    <citation type="submission" date="2011-04" db="EMBL/GenBank/DDBJ databases">
        <title>Complete sequence of chromosome of Haliscomenobacter hydrossis DSM 1100.</title>
        <authorList>
            <consortium name="US DOE Joint Genome Institute (JGI-PGF)"/>
            <person name="Lucas S."/>
            <person name="Han J."/>
            <person name="Lapidus A."/>
            <person name="Bruce D."/>
            <person name="Goodwin L."/>
            <person name="Pitluck S."/>
            <person name="Peters L."/>
            <person name="Kyrpides N."/>
            <person name="Mavromatis K."/>
            <person name="Ivanova N."/>
            <person name="Ovchinnikova G."/>
            <person name="Pagani I."/>
            <person name="Daligault H."/>
            <person name="Detter J.C."/>
            <person name="Han C."/>
            <person name="Land M."/>
            <person name="Hauser L."/>
            <person name="Markowitz V."/>
            <person name="Cheng J.-F."/>
            <person name="Hugenholtz P."/>
            <person name="Woyke T."/>
            <person name="Wu D."/>
            <person name="Verbarg S."/>
            <person name="Frueling A."/>
            <person name="Brambilla E."/>
            <person name="Klenk H.-P."/>
            <person name="Eisen J.A."/>
        </authorList>
    </citation>
    <scope>NUCLEOTIDE SEQUENCE</scope>
    <source>
        <strain>DSM 1100</strain>
    </source>
</reference>
<keyword evidence="4" id="KW-1003">Cell membrane</keyword>
<feature type="transmembrane region" description="Helical" evidence="8">
    <location>
        <begin position="37"/>
        <end position="54"/>
    </location>
</feature>
<evidence type="ECO:0000256" key="5">
    <source>
        <dbReference type="ARBA" id="ARBA00022692"/>
    </source>
</evidence>
<dbReference type="HOGENOM" id="CLU_031275_0_2_10"/>
<evidence type="ECO:0000256" key="3">
    <source>
        <dbReference type="ARBA" id="ARBA00022448"/>
    </source>
</evidence>
<dbReference type="EMBL" id="CP002691">
    <property type="protein sequence ID" value="AEE49502.1"/>
    <property type="molecule type" value="Genomic_DNA"/>
</dbReference>
<keyword evidence="7 8" id="KW-0472">Membrane</keyword>
<organism evidence="9 10">
    <name type="scientific">Haliscomenobacter hydrossis (strain ATCC 27775 / DSM 1100 / LMG 10767 / O)</name>
    <dbReference type="NCBI Taxonomy" id="760192"/>
    <lineage>
        <taxon>Bacteria</taxon>
        <taxon>Pseudomonadati</taxon>
        <taxon>Bacteroidota</taxon>
        <taxon>Saprospiria</taxon>
        <taxon>Saprospirales</taxon>
        <taxon>Haliscomenobacteraceae</taxon>
        <taxon>Haliscomenobacter</taxon>
    </lineage>
</organism>
<feature type="transmembrane region" description="Helical" evidence="8">
    <location>
        <begin position="267"/>
        <end position="283"/>
    </location>
</feature>
<comment type="subcellular location">
    <subcellularLocation>
        <location evidence="1">Cell membrane</location>
        <topology evidence="1">Multi-pass membrane protein</topology>
    </subcellularLocation>
</comment>
<proteinExistence type="inferred from homology"/>
<evidence type="ECO:0000313" key="10">
    <source>
        <dbReference type="Proteomes" id="UP000008461"/>
    </source>
</evidence>
<dbReference type="STRING" id="760192.Halhy_1611"/>
<evidence type="ECO:0000256" key="8">
    <source>
        <dbReference type="SAM" id="Phobius"/>
    </source>
</evidence>
<dbReference type="AlphaFoldDB" id="F4L0M0"/>
<feature type="transmembrane region" description="Helical" evidence="8">
    <location>
        <begin position="232"/>
        <end position="255"/>
    </location>
</feature>
<dbReference type="PANTHER" id="PTHR21716">
    <property type="entry name" value="TRANSMEMBRANE PROTEIN"/>
    <property type="match status" value="1"/>
</dbReference>
<dbReference type="PANTHER" id="PTHR21716:SF53">
    <property type="entry name" value="PERMEASE PERM-RELATED"/>
    <property type="match status" value="1"/>
</dbReference>
<dbReference type="KEGG" id="hhy:Halhy_1611"/>
<sequence length="372" mass="41138">MSFTSADPPPFYIRAAYFLLFIGLLLCGLYWAQSLLIPLIAAMLFAFLMLPLVVKLEQWKVPTLLSALFGVLVVLMGVFTLCSFLSWQIMSFADDLPMMQDALEKKGTKISTYIEQHYQISREAQSTWLSEKTDKIIDQGASSAMNIFSATGAAVAGLALIPFFMFFLLLYREKFKKSIEFMAPSNPENVLTIIRKISGVSQQYLQGMVIVILILTVLNSIGFLFLGLKYAVLLAFIAGVLNIIPYVGVMIGSLIPVAIALVTKDSVMYAVGAFGVCIFVQFLENNFITPKIVGSSVNLNPLSSLIALLLSGMLWGLPGMVFAIPLAGIFKVICDNVEQLRLYGFLLGEEAPKHIWKLRYPKNANLLKKIKA</sequence>
<evidence type="ECO:0000256" key="4">
    <source>
        <dbReference type="ARBA" id="ARBA00022475"/>
    </source>
</evidence>
<feature type="transmembrane region" description="Helical" evidence="8">
    <location>
        <begin position="66"/>
        <end position="89"/>
    </location>
</feature>
<dbReference type="GO" id="GO:0055085">
    <property type="term" value="P:transmembrane transport"/>
    <property type="evidence" value="ECO:0007669"/>
    <property type="project" value="TreeGrafter"/>
</dbReference>
<dbReference type="OrthoDB" id="9793390at2"/>
<keyword evidence="5 8" id="KW-0812">Transmembrane</keyword>
<comment type="similarity">
    <text evidence="2">Belongs to the autoinducer-2 exporter (AI-2E) (TC 2.A.86) family.</text>
</comment>
<reference evidence="9 10" key="1">
    <citation type="journal article" date="2011" name="Stand. Genomic Sci.">
        <title>Complete genome sequence of Haliscomenobacter hydrossis type strain (O).</title>
        <authorList>
            <consortium name="US DOE Joint Genome Institute (JGI-PGF)"/>
            <person name="Daligault H."/>
            <person name="Lapidus A."/>
            <person name="Zeytun A."/>
            <person name="Nolan M."/>
            <person name="Lucas S."/>
            <person name="Del Rio T.G."/>
            <person name="Tice H."/>
            <person name="Cheng J.F."/>
            <person name="Tapia R."/>
            <person name="Han C."/>
            <person name="Goodwin L."/>
            <person name="Pitluck S."/>
            <person name="Liolios K."/>
            <person name="Pagani I."/>
            <person name="Ivanova N."/>
            <person name="Huntemann M."/>
            <person name="Mavromatis K."/>
            <person name="Mikhailova N."/>
            <person name="Pati A."/>
            <person name="Chen A."/>
            <person name="Palaniappan K."/>
            <person name="Land M."/>
            <person name="Hauser L."/>
            <person name="Brambilla E.M."/>
            <person name="Rohde M."/>
            <person name="Verbarg S."/>
            <person name="Goker M."/>
            <person name="Bristow J."/>
            <person name="Eisen J.A."/>
            <person name="Markowitz V."/>
            <person name="Hugenholtz P."/>
            <person name="Kyrpides N.C."/>
            <person name="Klenk H.P."/>
            <person name="Woyke T."/>
        </authorList>
    </citation>
    <scope>NUCLEOTIDE SEQUENCE [LARGE SCALE GENOMIC DNA]</scope>
    <source>
        <strain evidence="10">ATCC 27775 / DSM 1100 / LMG 10767 / O</strain>
    </source>
</reference>
<dbReference type="eggNOG" id="COG0628">
    <property type="taxonomic scope" value="Bacteria"/>
</dbReference>
<evidence type="ECO:0000256" key="6">
    <source>
        <dbReference type="ARBA" id="ARBA00022989"/>
    </source>
</evidence>
<dbReference type="InterPro" id="IPR002549">
    <property type="entry name" value="AI-2E-like"/>
</dbReference>
<feature type="transmembrane region" description="Helical" evidence="8">
    <location>
        <begin position="147"/>
        <end position="171"/>
    </location>
</feature>
<evidence type="ECO:0000256" key="2">
    <source>
        <dbReference type="ARBA" id="ARBA00009773"/>
    </source>
</evidence>